<dbReference type="PANTHER" id="PTHR30404">
    <property type="entry name" value="N-ACETYLMURAMOYL-L-ALANINE AMIDASE"/>
    <property type="match status" value="1"/>
</dbReference>
<proteinExistence type="predicted"/>
<dbReference type="PROSITE" id="PS51781">
    <property type="entry name" value="SH3B"/>
    <property type="match status" value="1"/>
</dbReference>
<gene>
    <name evidence="5" type="ORF">H8708_08245</name>
</gene>
<dbReference type="Gene3D" id="2.30.30.40">
    <property type="entry name" value="SH3 Domains"/>
    <property type="match status" value="1"/>
</dbReference>
<name>A0ABR7NSY0_9FIRM</name>
<keyword evidence="6" id="KW-1185">Reference proteome</keyword>
<feature type="signal peptide" evidence="3">
    <location>
        <begin position="1"/>
        <end position="19"/>
    </location>
</feature>
<dbReference type="Gene3D" id="3.40.630.40">
    <property type="entry name" value="Zn-dependent exopeptidases"/>
    <property type="match status" value="1"/>
</dbReference>
<feature type="chain" id="PRO_5045210214" evidence="3">
    <location>
        <begin position="20"/>
        <end position="355"/>
    </location>
</feature>
<accession>A0ABR7NSY0</accession>
<dbReference type="PANTHER" id="PTHR30404:SF0">
    <property type="entry name" value="N-ACETYLMURAMOYL-L-ALANINE AMIDASE AMIC"/>
    <property type="match status" value="1"/>
</dbReference>
<dbReference type="Pfam" id="PF01520">
    <property type="entry name" value="Amidase_3"/>
    <property type="match status" value="1"/>
</dbReference>
<dbReference type="CDD" id="cd02696">
    <property type="entry name" value="MurNAc-LAA"/>
    <property type="match status" value="1"/>
</dbReference>
<dbReference type="SUPFAM" id="SSF53187">
    <property type="entry name" value="Zn-dependent exopeptidases"/>
    <property type="match status" value="1"/>
</dbReference>
<protein>
    <submittedName>
        <fullName evidence="5">N-acetylmuramoyl-L-alanine amidase</fullName>
    </submittedName>
</protein>
<dbReference type="InterPro" id="IPR050695">
    <property type="entry name" value="N-acetylmuramoyl_amidase_3"/>
</dbReference>
<organism evidence="5 6">
    <name type="scientific">Enterocloster hominis</name>
    <name type="common">ex Liu et al. 2021</name>
    <dbReference type="NCBI Taxonomy" id="2763663"/>
    <lineage>
        <taxon>Bacteria</taxon>
        <taxon>Bacillati</taxon>
        <taxon>Bacillota</taxon>
        <taxon>Clostridia</taxon>
        <taxon>Lachnospirales</taxon>
        <taxon>Lachnospiraceae</taxon>
        <taxon>Enterocloster</taxon>
    </lineage>
</organism>
<dbReference type="InterPro" id="IPR003646">
    <property type="entry name" value="SH3-like_bac-type"/>
</dbReference>
<dbReference type="SMART" id="SM00287">
    <property type="entry name" value="SH3b"/>
    <property type="match status" value="1"/>
</dbReference>
<sequence>MVGIGLLMAAAAVPGTALADTVYVTAGNLNCREGKSTDSAVLGTVPRGTKIQRESDDGTWSRVTVNGNACYVASRYLSSQEPASVLDGKSAAQVHEKNVHVESSKDVFLDKNWEFASFSKINSEAAVYYKNGRADRKGKTVCVNAGHGTRGGSSMKTLCHPDGSPKVTGGTTGAGAVYASAISSGMTFADGTPESTVTLAMAKKLKDKLLAEGYDVVMIREEEDVQLDNVARTVIANNTADIHISLHWDSTTSDKGCFFMSVPDHRSYRAMEPVASHWQSHNALGESLVKGLKEKGNKIFSSGAMAMDLTQTSYSTIPSVDIELGDKASDHSDAALEKLADGLVLGIGRYLDGQK</sequence>
<feature type="domain" description="SH3b" evidence="4">
    <location>
        <begin position="19"/>
        <end position="81"/>
    </location>
</feature>
<comment type="caution">
    <text evidence="5">The sequence shown here is derived from an EMBL/GenBank/DDBJ whole genome shotgun (WGS) entry which is preliminary data.</text>
</comment>
<dbReference type="InterPro" id="IPR002508">
    <property type="entry name" value="MurNAc-LAA_cat"/>
</dbReference>
<evidence type="ECO:0000313" key="5">
    <source>
        <dbReference type="EMBL" id="MBC8599219.1"/>
    </source>
</evidence>
<evidence type="ECO:0000256" key="2">
    <source>
        <dbReference type="ARBA" id="ARBA00023316"/>
    </source>
</evidence>
<evidence type="ECO:0000256" key="3">
    <source>
        <dbReference type="SAM" id="SignalP"/>
    </source>
</evidence>
<dbReference type="EMBL" id="JACRTJ010000018">
    <property type="protein sequence ID" value="MBC8599219.1"/>
    <property type="molecule type" value="Genomic_DNA"/>
</dbReference>
<evidence type="ECO:0000256" key="1">
    <source>
        <dbReference type="ARBA" id="ARBA00022801"/>
    </source>
</evidence>
<evidence type="ECO:0000259" key="4">
    <source>
        <dbReference type="PROSITE" id="PS51781"/>
    </source>
</evidence>
<dbReference type="Proteomes" id="UP000647491">
    <property type="component" value="Unassembled WGS sequence"/>
</dbReference>
<keyword evidence="3" id="KW-0732">Signal</keyword>
<evidence type="ECO:0000313" key="6">
    <source>
        <dbReference type="Proteomes" id="UP000647491"/>
    </source>
</evidence>
<keyword evidence="2" id="KW-0961">Cell wall biogenesis/degradation</keyword>
<dbReference type="Pfam" id="PF08239">
    <property type="entry name" value="SH3_3"/>
    <property type="match status" value="1"/>
</dbReference>
<reference evidence="5 6" key="1">
    <citation type="submission" date="2020-08" db="EMBL/GenBank/DDBJ databases">
        <title>Genome public.</title>
        <authorList>
            <person name="Liu C."/>
            <person name="Sun Q."/>
        </authorList>
    </citation>
    <scope>NUCLEOTIDE SEQUENCE [LARGE SCALE GENOMIC DNA]</scope>
    <source>
        <strain evidence="5 6">BX10</strain>
    </source>
</reference>
<keyword evidence="1" id="KW-0378">Hydrolase</keyword>